<proteinExistence type="predicted"/>
<evidence type="ECO:0000313" key="1">
    <source>
        <dbReference type="EMBL" id="KIP06341.1"/>
    </source>
</evidence>
<dbReference type="AlphaFoldDB" id="A0A0C3RX61"/>
<accession>A0A0C3RX61</accession>
<name>A0A0C3RX61_PHLG1</name>
<sequence>MEELEWAGRRRALRNPSAHTSCGFRRADRLAACMRFQPGTVCKEQRLAPRPGYVKRVVHACNRQRQGEASEDSRLRLRHRFEVSDACGGGGQPGFQNICHYAQRSSPSAYLLTRGAMRYSAIDPAPAIGATRCVNHHRQVYHGNFPDNMSIRCKGAPGVGRPRSGSDRTVSERHCLVMSDRTIPRILTFATTSTNPPLAPRISWTTGAGWVRPGSPTRVPREAPGIHLGPPTSLILSLDSDKTRKGSLPKYKCHSGAFSLAFKFNT</sequence>
<reference evidence="1 2" key="1">
    <citation type="journal article" date="2014" name="PLoS Genet.">
        <title>Analysis of the Phlebiopsis gigantea genome, transcriptome and secretome provides insight into its pioneer colonization strategies of wood.</title>
        <authorList>
            <person name="Hori C."/>
            <person name="Ishida T."/>
            <person name="Igarashi K."/>
            <person name="Samejima M."/>
            <person name="Suzuki H."/>
            <person name="Master E."/>
            <person name="Ferreira P."/>
            <person name="Ruiz-Duenas F.J."/>
            <person name="Held B."/>
            <person name="Canessa P."/>
            <person name="Larrondo L.F."/>
            <person name="Schmoll M."/>
            <person name="Druzhinina I.S."/>
            <person name="Kubicek C.P."/>
            <person name="Gaskell J.A."/>
            <person name="Kersten P."/>
            <person name="St John F."/>
            <person name="Glasner J."/>
            <person name="Sabat G."/>
            <person name="Splinter BonDurant S."/>
            <person name="Syed K."/>
            <person name="Yadav J."/>
            <person name="Mgbeahuruike A.C."/>
            <person name="Kovalchuk A."/>
            <person name="Asiegbu F.O."/>
            <person name="Lackner G."/>
            <person name="Hoffmeister D."/>
            <person name="Rencoret J."/>
            <person name="Gutierrez A."/>
            <person name="Sun H."/>
            <person name="Lindquist E."/>
            <person name="Barry K."/>
            <person name="Riley R."/>
            <person name="Grigoriev I.V."/>
            <person name="Henrissat B."/>
            <person name="Kues U."/>
            <person name="Berka R.M."/>
            <person name="Martinez A.T."/>
            <person name="Covert S.F."/>
            <person name="Blanchette R.A."/>
            <person name="Cullen D."/>
        </authorList>
    </citation>
    <scope>NUCLEOTIDE SEQUENCE [LARGE SCALE GENOMIC DNA]</scope>
    <source>
        <strain evidence="1 2">11061_1 CR5-6</strain>
    </source>
</reference>
<dbReference type="Proteomes" id="UP000053257">
    <property type="component" value="Unassembled WGS sequence"/>
</dbReference>
<dbReference type="EMBL" id="KN840520">
    <property type="protein sequence ID" value="KIP06341.1"/>
    <property type="molecule type" value="Genomic_DNA"/>
</dbReference>
<protein>
    <submittedName>
        <fullName evidence="1">Uncharacterized protein</fullName>
    </submittedName>
</protein>
<evidence type="ECO:0000313" key="2">
    <source>
        <dbReference type="Proteomes" id="UP000053257"/>
    </source>
</evidence>
<organism evidence="1 2">
    <name type="scientific">Phlebiopsis gigantea (strain 11061_1 CR5-6)</name>
    <name type="common">White-rot fungus</name>
    <name type="synonym">Peniophora gigantea</name>
    <dbReference type="NCBI Taxonomy" id="745531"/>
    <lineage>
        <taxon>Eukaryota</taxon>
        <taxon>Fungi</taxon>
        <taxon>Dikarya</taxon>
        <taxon>Basidiomycota</taxon>
        <taxon>Agaricomycotina</taxon>
        <taxon>Agaricomycetes</taxon>
        <taxon>Polyporales</taxon>
        <taxon>Phanerochaetaceae</taxon>
        <taxon>Phlebiopsis</taxon>
    </lineage>
</organism>
<dbReference type="HOGENOM" id="CLU_1046273_0_0_1"/>
<keyword evidence="2" id="KW-1185">Reference proteome</keyword>
<gene>
    <name evidence="1" type="ORF">PHLGIDRAFT_463475</name>
</gene>